<organism evidence="2 3">
    <name type="scientific">Cricetulus griseus</name>
    <name type="common">Chinese hamster</name>
    <name type="synonym">Cricetulus barabensis griseus</name>
    <dbReference type="NCBI Taxonomy" id="10029"/>
    <lineage>
        <taxon>Eukaryota</taxon>
        <taxon>Metazoa</taxon>
        <taxon>Chordata</taxon>
        <taxon>Craniata</taxon>
        <taxon>Vertebrata</taxon>
        <taxon>Euteleostomi</taxon>
        <taxon>Mammalia</taxon>
        <taxon>Eutheria</taxon>
        <taxon>Euarchontoglires</taxon>
        <taxon>Glires</taxon>
        <taxon>Rodentia</taxon>
        <taxon>Myomorpha</taxon>
        <taxon>Muroidea</taxon>
        <taxon>Cricetidae</taxon>
        <taxon>Cricetinae</taxon>
        <taxon>Cricetulus</taxon>
    </lineage>
</organism>
<protein>
    <submittedName>
        <fullName evidence="2">Uncharacterized protein</fullName>
    </submittedName>
</protein>
<name>G3I1W9_CRIGR</name>
<evidence type="ECO:0000313" key="2">
    <source>
        <dbReference type="EMBL" id="EGW10058.1"/>
    </source>
</evidence>
<dbReference type="InParanoid" id="G3I1W9"/>
<evidence type="ECO:0000313" key="3">
    <source>
        <dbReference type="Proteomes" id="UP000001075"/>
    </source>
</evidence>
<dbReference type="AlphaFoldDB" id="G3I1W9"/>
<feature type="compositionally biased region" description="Low complexity" evidence="1">
    <location>
        <begin position="41"/>
        <end position="51"/>
    </location>
</feature>
<proteinExistence type="predicted"/>
<reference evidence="3" key="1">
    <citation type="journal article" date="2011" name="Nat. Biotechnol.">
        <title>The genomic sequence of the Chinese hamster ovary (CHO)-K1 cell line.</title>
        <authorList>
            <person name="Xu X."/>
            <person name="Nagarajan H."/>
            <person name="Lewis N.E."/>
            <person name="Pan S."/>
            <person name="Cai Z."/>
            <person name="Liu X."/>
            <person name="Chen W."/>
            <person name="Xie M."/>
            <person name="Wang W."/>
            <person name="Hammond S."/>
            <person name="Andersen M.R."/>
            <person name="Neff N."/>
            <person name="Passarelli B."/>
            <person name="Koh W."/>
            <person name="Fan H.C."/>
            <person name="Wang J."/>
            <person name="Gui Y."/>
            <person name="Lee K.H."/>
            <person name="Betenbaugh M.J."/>
            <person name="Quake S.R."/>
            <person name="Famili I."/>
            <person name="Palsson B.O."/>
            <person name="Wang J."/>
        </authorList>
    </citation>
    <scope>NUCLEOTIDE SEQUENCE [LARGE SCALE GENOMIC DNA]</scope>
    <source>
        <strain evidence="3">CHO K1 cell line</strain>
    </source>
</reference>
<dbReference type="EMBL" id="JH001099">
    <property type="protein sequence ID" value="EGW10058.1"/>
    <property type="molecule type" value="Genomic_DNA"/>
</dbReference>
<gene>
    <name evidence="2" type="ORF">I79_017390</name>
</gene>
<accession>G3I1W9</accession>
<feature type="region of interest" description="Disordered" evidence="1">
    <location>
        <begin position="1"/>
        <end position="51"/>
    </location>
</feature>
<evidence type="ECO:0000256" key="1">
    <source>
        <dbReference type="SAM" id="MobiDB-lite"/>
    </source>
</evidence>
<feature type="compositionally biased region" description="Polar residues" evidence="1">
    <location>
        <begin position="9"/>
        <end position="19"/>
    </location>
</feature>
<dbReference type="Proteomes" id="UP000001075">
    <property type="component" value="Unassembled WGS sequence"/>
</dbReference>
<sequence>MNWPYCRSPGTTQLLQGSQPPMDKARSLTINHGEHVPPKPSSSMHSSLSSL</sequence>